<dbReference type="Proteomes" id="UP001270362">
    <property type="component" value="Unassembled WGS sequence"/>
</dbReference>
<sequence length="223" mass="23294">MNKLLCLRFVICVFVSFANISVYLFDRSDFWQSASVPPLHSWAVAFPDAVPCVAVRISIFNHLTDPHSQDRPARMISPATGSLIDHNGNSGGGLESESGGGVNWIDWSCFINGRFSLMCCKRVENRAGGDGGLVTAAAELEVVSQPGGCSGTDVGLETGLGGKIKSSGVARFMAAARISPGAGGCLGFNAASCGGSIISSQEAPSDLFGSSRKPWGFEELATQ</sequence>
<name>A0AAE0XCB9_9PEZI</name>
<dbReference type="AlphaFoldDB" id="A0AAE0XCB9"/>
<gene>
    <name evidence="1" type="ORF">B0T22DRAFT_462856</name>
</gene>
<evidence type="ECO:0000313" key="2">
    <source>
        <dbReference type="Proteomes" id="UP001270362"/>
    </source>
</evidence>
<reference evidence="1" key="1">
    <citation type="journal article" date="2023" name="Mol. Phylogenet. Evol.">
        <title>Genome-scale phylogeny and comparative genomics of the fungal order Sordariales.</title>
        <authorList>
            <person name="Hensen N."/>
            <person name="Bonometti L."/>
            <person name="Westerberg I."/>
            <person name="Brannstrom I.O."/>
            <person name="Guillou S."/>
            <person name="Cros-Aarteil S."/>
            <person name="Calhoun S."/>
            <person name="Haridas S."/>
            <person name="Kuo A."/>
            <person name="Mondo S."/>
            <person name="Pangilinan J."/>
            <person name="Riley R."/>
            <person name="LaButti K."/>
            <person name="Andreopoulos B."/>
            <person name="Lipzen A."/>
            <person name="Chen C."/>
            <person name="Yan M."/>
            <person name="Daum C."/>
            <person name="Ng V."/>
            <person name="Clum A."/>
            <person name="Steindorff A."/>
            <person name="Ohm R.A."/>
            <person name="Martin F."/>
            <person name="Silar P."/>
            <person name="Natvig D.O."/>
            <person name="Lalanne C."/>
            <person name="Gautier V."/>
            <person name="Ament-Velasquez S.L."/>
            <person name="Kruys A."/>
            <person name="Hutchinson M.I."/>
            <person name="Powell A.J."/>
            <person name="Barry K."/>
            <person name="Miller A.N."/>
            <person name="Grigoriev I.V."/>
            <person name="Debuchy R."/>
            <person name="Gladieux P."/>
            <person name="Hiltunen Thoren M."/>
            <person name="Johannesson H."/>
        </authorList>
    </citation>
    <scope>NUCLEOTIDE SEQUENCE</scope>
    <source>
        <strain evidence="1">CBS 314.62</strain>
    </source>
</reference>
<reference evidence="1" key="2">
    <citation type="submission" date="2023-06" db="EMBL/GenBank/DDBJ databases">
        <authorList>
            <consortium name="Lawrence Berkeley National Laboratory"/>
            <person name="Haridas S."/>
            <person name="Hensen N."/>
            <person name="Bonometti L."/>
            <person name="Westerberg I."/>
            <person name="Brannstrom I.O."/>
            <person name="Guillou S."/>
            <person name="Cros-Aarteil S."/>
            <person name="Calhoun S."/>
            <person name="Kuo A."/>
            <person name="Mondo S."/>
            <person name="Pangilinan J."/>
            <person name="Riley R."/>
            <person name="Labutti K."/>
            <person name="Andreopoulos B."/>
            <person name="Lipzen A."/>
            <person name="Chen C."/>
            <person name="Yanf M."/>
            <person name="Daum C."/>
            <person name="Ng V."/>
            <person name="Clum A."/>
            <person name="Steindorff A."/>
            <person name="Ohm R."/>
            <person name="Martin F."/>
            <person name="Silar P."/>
            <person name="Natvig D."/>
            <person name="Lalanne C."/>
            <person name="Gautier V."/>
            <person name="Ament-Velasquez S.L."/>
            <person name="Kruys A."/>
            <person name="Hutchinson M.I."/>
            <person name="Powell A.J."/>
            <person name="Barry K."/>
            <person name="Miller A.N."/>
            <person name="Grigoriev I.V."/>
            <person name="Debuchy R."/>
            <person name="Gladieux P."/>
            <person name="Thoren M.H."/>
            <person name="Johannesson H."/>
        </authorList>
    </citation>
    <scope>NUCLEOTIDE SEQUENCE</scope>
    <source>
        <strain evidence="1">CBS 314.62</strain>
    </source>
</reference>
<proteinExistence type="predicted"/>
<dbReference type="EMBL" id="JAULSO010000002">
    <property type="protein sequence ID" value="KAK3690054.1"/>
    <property type="molecule type" value="Genomic_DNA"/>
</dbReference>
<keyword evidence="2" id="KW-1185">Reference proteome</keyword>
<protein>
    <submittedName>
        <fullName evidence="1">Uncharacterized protein</fullName>
    </submittedName>
</protein>
<evidence type="ECO:0000313" key="1">
    <source>
        <dbReference type="EMBL" id="KAK3690054.1"/>
    </source>
</evidence>
<comment type="caution">
    <text evidence="1">The sequence shown here is derived from an EMBL/GenBank/DDBJ whole genome shotgun (WGS) entry which is preliminary data.</text>
</comment>
<organism evidence="1 2">
    <name type="scientific">Podospora appendiculata</name>
    <dbReference type="NCBI Taxonomy" id="314037"/>
    <lineage>
        <taxon>Eukaryota</taxon>
        <taxon>Fungi</taxon>
        <taxon>Dikarya</taxon>
        <taxon>Ascomycota</taxon>
        <taxon>Pezizomycotina</taxon>
        <taxon>Sordariomycetes</taxon>
        <taxon>Sordariomycetidae</taxon>
        <taxon>Sordariales</taxon>
        <taxon>Podosporaceae</taxon>
        <taxon>Podospora</taxon>
    </lineage>
</organism>
<accession>A0AAE0XCB9</accession>